<dbReference type="Pfam" id="PF03781">
    <property type="entry name" value="FGE-sulfatase"/>
    <property type="match status" value="1"/>
</dbReference>
<dbReference type="InterPro" id="IPR051043">
    <property type="entry name" value="Sulfatase_Mod_Factor_Kinase"/>
</dbReference>
<feature type="domain" description="Sulfatase-modifying factor enzyme-like" evidence="1">
    <location>
        <begin position="62"/>
        <end position="345"/>
    </location>
</feature>
<dbReference type="InterPro" id="IPR005532">
    <property type="entry name" value="SUMF_dom"/>
</dbReference>
<dbReference type="PANTHER" id="PTHR23150:SF19">
    <property type="entry name" value="FORMYLGLYCINE-GENERATING ENZYME"/>
    <property type="match status" value="1"/>
</dbReference>
<dbReference type="InterPro" id="IPR042095">
    <property type="entry name" value="SUMF_sf"/>
</dbReference>
<evidence type="ECO:0000313" key="2">
    <source>
        <dbReference type="EMBL" id="AFM04962.1"/>
    </source>
</evidence>
<dbReference type="SUPFAM" id="SSF56436">
    <property type="entry name" value="C-type lectin-like"/>
    <property type="match status" value="1"/>
</dbReference>
<evidence type="ECO:0000259" key="1">
    <source>
        <dbReference type="Pfam" id="PF03781"/>
    </source>
</evidence>
<dbReference type="KEGG" id="fli:Fleli_2599"/>
<dbReference type="Proteomes" id="UP000006054">
    <property type="component" value="Chromosome"/>
</dbReference>
<dbReference type="PANTHER" id="PTHR23150">
    <property type="entry name" value="SULFATASE MODIFYING FACTOR 1, 2"/>
    <property type="match status" value="1"/>
</dbReference>
<accession>I4ALX7</accession>
<dbReference type="InterPro" id="IPR016187">
    <property type="entry name" value="CTDL_fold"/>
</dbReference>
<dbReference type="PATRIC" id="fig|880071.3.peg.2589"/>
<evidence type="ECO:0000313" key="3">
    <source>
        <dbReference type="Proteomes" id="UP000006054"/>
    </source>
</evidence>
<organism evidence="2 3">
    <name type="scientific">Bernardetia litoralis (strain ATCC 23117 / DSM 6794 / NBRC 15988 / NCIMB 1366 / Fx l1 / Sio-4)</name>
    <name type="common">Flexibacter litoralis</name>
    <dbReference type="NCBI Taxonomy" id="880071"/>
    <lineage>
        <taxon>Bacteria</taxon>
        <taxon>Pseudomonadati</taxon>
        <taxon>Bacteroidota</taxon>
        <taxon>Cytophagia</taxon>
        <taxon>Cytophagales</taxon>
        <taxon>Bernardetiaceae</taxon>
        <taxon>Bernardetia</taxon>
    </lineage>
</organism>
<dbReference type="HOGENOM" id="CLU_012431_10_1_10"/>
<dbReference type="eggNOG" id="COG1262">
    <property type="taxonomic scope" value="Bacteria"/>
</dbReference>
<dbReference type="GO" id="GO:0120147">
    <property type="term" value="F:formylglycine-generating oxidase activity"/>
    <property type="evidence" value="ECO:0007669"/>
    <property type="project" value="TreeGrafter"/>
</dbReference>
<gene>
    <name evidence="2" type="ordered locus">Fleli_2599</name>
</gene>
<reference evidence="3" key="1">
    <citation type="submission" date="2012-06" db="EMBL/GenBank/DDBJ databases">
        <title>The complete genome of Flexibacter litoralis DSM 6794.</title>
        <authorList>
            <person name="Lucas S."/>
            <person name="Copeland A."/>
            <person name="Lapidus A."/>
            <person name="Glavina del Rio T."/>
            <person name="Dalin E."/>
            <person name="Tice H."/>
            <person name="Bruce D."/>
            <person name="Goodwin L."/>
            <person name="Pitluck S."/>
            <person name="Peters L."/>
            <person name="Ovchinnikova G."/>
            <person name="Lu M."/>
            <person name="Kyrpides N."/>
            <person name="Mavromatis K."/>
            <person name="Ivanova N."/>
            <person name="Brettin T."/>
            <person name="Detter J.C."/>
            <person name="Han C."/>
            <person name="Larimer F."/>
            <person name="Land M."/>
            <person name="Hauser L."/>
            <person name="Markowitz V."/>
            <person name="Cheng J.-F."/>
            <person name="Hugenholtz P."/>
            <person name="Woyke T."/>
            <person name="Wu D."/>
            <person name="Spring S."/>
            <person name="Lang E."/>
            <person name="Kopitz M."/>
            <person name="Brambilla E."/>
            <person name="Klenk H.-P."/>
            <person name="Eisen J.A."/>
        </authorList>
    </citation>
    <scope>NUCLEOTIDE SEQUENCE [LARGE SCALE GENOMIC DNA]</scope>
    <source>
        <strain evidence="3">ATCC 23117 / DSM 6794 / NBRC 15988 / NCIMB 1366 / Sio-4</strain>
    </source>
</reference>
<proteinExistence type="predicted"/>
<dbReference type="Gene3D" id="3.90.1580.10">
    <property type="entry name" value="paralog of FGE (formylglycine-generating enzyme)"/>
    <property type="match status" value="1"/>
</dbReference>
<dbReference type="STRING" id="880071.Fleli_2599"/>
<keyword evidence="3" id="KW-1185">Reference proteome</keyword>
<name>I4ALX7_BERLS</name>
<sequence precursor="true">MTTNMIQKIRTTRTIWAVLLGVTAALFLQSCGGGSNLAKLQESGELTGALGREGWRQEIPYGMIVVPAGTFHMGQADQDILSSKINMNRQITIGGFYMDQTEITNNEYRQFIDEMTENPDSVDGEILSEEEIKERFYPDTTVWMTNFTHHYGDPMTENYYAHPSYDDYPVVGVSWFASKAFCGWRTTFMNEARESAGKFPVPMFRLPSEAEWEYASRGGRDVAKYPWGGPYTRNAKGCALANFKPGRGNYFDDGFQYTNPVGAYFPNDFGLYDMAGNVAEWCNDAYAPNAMPLIWDLNPTFIDDSEPRKLVRGGSWKDIAFFIETGSRNYQYQDSVTAYTGFRCVMTYLGRSSGMEF</sequence>
<dbReference type="AlphaFoldDB" id="I4ALX7"/>
<protein>
    <recommendedName>
        <fullName evidence="1">Sulfatase-modifying factor enzyme-like domain-containing protein</fullName>
    </recommendedName>
</protein>
<dbReference type="EMBL" id="CP003345">
    <property type="protein sequence ID" value="AFM04962.1"/>
    <property type="molecule type" value="Genomic_DNA"/>
</dbReference>